<reference evidence="2 3" key="1">
    <citation type="journal article" date="2016" name="Int. J. Syst. Evol. Microbiol.">
        <title>Pontibacter aydingkolensis sp. nov., isolated from soil of a salt lake.</title>
        <authorList>
            <person name="Osman G."/>
            <person name="Zhang T."/>
            <person name="Lou K."/>
            <person name="Gao Y."/>
            <person name="Chang W."/>
            <person name="Lin Q."/>
            <person name="Yang H.M."/>
            <person name="Huo X.D."/>
            <person name="Wang N."/>
        </authorList>
    </citation>
    <scope>NUCLEOTIDE SEQUENCE [LARGE SCALE GENOMIC DNA]</scope>
    <source>
        <strain evidence="2 3">KACC 19255</strain>
    </source>
</reference>
<proteinExistence type="predicted"/>
<dbReference type="Gene3D" id="3.30.450.40">
    <property type="match status" value="1"/>
</dbReference>
<dbReference type="InterPro" id="IPR003018">
    <property type="entry name" value="GAF"/>
</dbReference>
<sequence>MSKPRKGNFHETVVAITNNDEIIIGVDEFPFKSALSLSPLIAYWEDKLISDPNCNASRVSELAGMLRKKADLISPIHDVSIIDRHIDTVDVLMEDIFAGALWENDLKAVVAPFHFESFYATPKLEELKLLGGDNYSEKLNIDKKTLLFRLTLSAYTIILDKFYNANFYVDEPFIFTIKDKFTNLDRHYKLSIDLKFMEVKAKGEIKKLNAQEINYLINRYNNLDLWMQTLPPENFEFSGFAIYDFTDVTIEETISSLRYELLDRDSVATDEGFDILQQKLRVLFGLPGVRLGFASCPAIRDFDTTYARKIWNGLILSQDSDLKLNDLKGSIYEPVIKKGHTIVVEDLNVLPEPTTIEDQLLEHGVRNLIIAPLEYEGRIIGLMELASPIPGELNALSTIRLKDILPLFALAMNRSLEELRSSIQNIIKEKYTAIHPIVEWRFTQAAINLLEKMERNASSEIEPIVFRDVYPLYGSSDIRNSAIERNKAIQGDLLEQLVLAKEVILAAKDNLPLTILDELIFKIDKLSHDIMQDLASDEEGIILGFLREEVEPLFDYFAQKNPGALAAIQAYRSAINNPYKVVYNKRRAYEESMFMINETISTFLEREEEKAQQIFPHYFEKYKTDGLEYNIYIGASLLNNGNFQPIYLKNMRLWQLMLTCEVARRIHNLRANLKLPLEITQLILVHSDSISIRFRLDEKKFDVEGANNIRYEIIKKRLDKATLRGTEERLTQPNKIAIVYTQQKEAEEYIRYIEFLQSEGYIGKKVERLELEEMQGVQGLKALRIEVSFEEHLRHNIDAGDELLNIAQSASLN</sequence>
<feature type="domain" description="GAF" evidence="1">
    <location>
        <begin position="332"/>
        <end position="390"/>
    </location>
</feature>
<dbReference type="RefSeq" id="WP_219878745.1">
    <property type="nucleotide sequence ID" value="NZ_JAHYXK010000021.1"/>
</dbReference>
<dbReference type="EMBL" id="JAHYXK010000021">
    <property type="protein sequence ID" value="MBW7468872.1"/>
    <property type="molecule type" value="Genomic_DNA"/>
</dbReference>
<comment type="caution">
    <text evidence="2">The sequence shown here is derived from an EMBL/GenBank/DDBJ whole genome shotgun (WGS) entry which is preliminary data.</text>
</comment>
<accession>A0ABS7CYG9</accession>
<evidence type="ECO:0000313" key="2">
    <source>
        <dbReference type="EMBL" id="MBW7468872.1"/>
    </source>
</evidence>
<dbReference type="InterPro" id="IPR029016">
    <property type="entry name" value="GAF-like_dom_sf"/>
</dbReference>
<organism evidence="2 3">
    <name type="scientific">Pontibacter aydingkolensis</name>
    <dbReference type="NCBI Taxonomy" id="1911536"/>
    <lineage>
        <taxon>Bacteria</taxon>
        <taxon>Pseudomonadati</taxon>
        <taxon>Bacteroidota</taxon>
        <taxon>Cytophagia</taxon>
        <taxon>Cytophagales</taxon>
        <taxon>Hymenobacteraceae</taxon>
        <taxon>Pontibacter</taxon>
    </lineage>
</organism>
<keyword evidence="3" id="KW-1185">Reference proteome</keyword>
<gene>
    <name evidence="2" type="ORF">K0O23_17485</name>
</gene>
<dbReference type="Pfam" id="PF01590">
    <property type="entry name" value="GAF"/>
    <property type="match status" value="1"/>
</dbReference>
<dbReference type="Proteomes" id="UP000813018">
    <property type="component" value="Unassembled WGS sequence"/>
</dbReference>
<dbReference type="SUPFAM" id="SSF55781">
    <property type="entry name" value="GAF domain-like"/>
    <property type="match status" value="1"/>
</dbReference>
<name>A0ABS7CYG9_9BACT</name>
<evidence type="ECO:0000259" key="1">
    <source>
        <dbReference type="Pfam" id="PF01590"/>
    </source>
</evidence>
<protein>
    <submittedName>
        <fullName evidence="2">GAF domain-containing protein</fullName>
    </submittedName>
</protein>
<evidence type="ECO:0000313" key="3">
    <source>
        <dbReference type="Proteomes" id="UP000813018"/>
    </source>
</evidence>